<dbReference type="Proteomes" id="UP000317494">
    <property type="component" value="Unassembled WGS sequence"/>
</dbReference>
<evidence type="ECO:0000313" key="4">
    <source>
        <dbReference type="Proteomes" id="UP000317494"/>
    </source>
</evidence>
<feature type="transmembrane region" description="Helical" evidence="1">
    <location>
        <begin position="6"/>
        <end position="27"/>
    </location>
</feature>
<dbReference type="EMBL" id="QEAN01000070">
    <property type="protein sequence ID" value="TPX50220.1"/>
    <property type="molecule type" value="Genomic_DNA"/>
</dbReference>
<keyword evidence="1" id="KW-0472">Membrane</keyword>
<sequence length="211" mass="24330">MSSKKALTASTILVPITCLLVLILFLYTPSHLPPQRKSQQHYHQSATIASRGELGKFLDQEILTVGAEVGIVDAGWFAYETLYKWSRCKRYYIIDRDIDATEESIRKKYPQLRAFLAKVHFMPDYNLTTKLDYVYLNRHDSKEALEEYWDALIPSGILAGDLRTSWFEWMSCMGRSSVRNVVGKFAYKHNAAVNITSDGLMWIIRRPEITI</sequence>
<protein>
    <recommendedName>
        <fullName evidence="6">S-adenosyl-L-methionine-dependent methyltransferase</fullName>
    </recommendedName>
</protein>
<dbReference type="OrthoDB" id="186626at2759"/>
<name>A0A507D5B7_9FUNG</name>
<dbReference type="Proteomes" id="UP000320475">
    <property type="component" value="Unassembled WGS sequence"/>
</dbReference>
<accession>A0A507D5B7</accession>
<keyword evidence="1" id="KW-1133">Transmembrane helix</keyword>
<comment type="caution">
    <text evidence="2">The sequence shown here is derived from an EMBL/GenBank/DDBJ whole genome shotgun (WGS) entry which is preliminary data.</text>
</comment>
<evidence type="ECO:0000313" key="5">
    <source>
        <dbReference type="Proteomes" id="UP000320475"/>
    </source>
</evidence>
<keyword evidence="1" id="KW-0812">Transmembrane</keyword>
<evidence type="ECO:0008006" key="6">
    <source>
        <dbReference type="Google" id="ProtNLM"/>
    </source>
</evidence>
<dbReference type="VEuPathDB" id="FungiDB:SeMB42_g02333"/>
<reference evidence="4 5" key="1">
    <citation type="journal article" date="2019" name="Sci. Rep.">
        <title>Comparative genomics of chytrid fungi reveal insights into the obligate biotrophic and pathogenic lifestyle of Synchytrium endobioticum.</title>
        <authorList>
            <person name="van de Vossenberg B.T.L.H."/>
            <person name="Warris S."/>
            <person name="Nguyen H.D.T."/>
            <person name="van Gent-Pelzer M.P.E."/>
            <person name="Joly D.L."/>
            <person name="van de Geest H.C."/>
            <person name="Bonants P.J.M."/>
            <person name="Smith D.S."/>
            <person name="Levesque C.A."/>
            <person name="van der Lee T.A.J."/>
        </authorList>
    </citation>
    <scope>NUCLEOTIDE SEQUENCE [LARGE SCALE GENOMIC DNA]</scope>
    <source>
        <strain evidence="2 5">LEV6574</strain>
        <strain evidence="3 4">MB42</strain>
    </source>
</reference>
<dbReference type="EMBL" id="QEAM01000098">
    <property type="protein sequence ID" value="TPX46644.1"/>
    <property type="molecule type" value="Genomic_DNA"/>
</dbReference>
<keyword evidence="4" id="KW-1185">Reference proteome</keyword>
<evidence type="ECO:0000313" key="3">
    <source>
        <dbReference type="EMBL" id="TPX50220.1"/>
    </source>
</evidence>
<evidence type="ECO:0000313" key="2">
    <source>
        <dbReference type="EMBL" id="TPX46644.1"/>
    </source>
</evidence>
<evidence type="ECO:0000256" key="1">
    <source>
        <dbReference type="SAM" id="Phobius"/>
    </source>
</evidence>
<proteinExistence type="predicted"/>
<gene>
    <name evidence="2" type="ORF">SeLEV6574_g03123</name>
    <name evidence="3" type="ORF">SeMB42_g02333</name>
</gene>
<dbReference type="AlphaFoldDB" id="A0A507D5B7"/>
<organism evidence="2 5">
    <name type="scientific">Synchytrium endobioticum</name>
    <dbReference type="NCBI Taxonomy" id="286115"/>
    <lineage>
        <taxon>Eukaryota</taxon>
        <taxon>Fungi</taxon>
        <taxon>Fungi incertae sedis</taxon>
        <taxon>Chytridiomycota</taxon>
        <taxon>Chytridiomycota incertae sedis</taxon>
        <taxon>Chytridiomycetes</taxon>
        <taxon>Synchytriales</taxon>
        <taxon>Synchytriaceae</taxon>
        <taxon>Synchytrium</taxon>
    </lineage>
</organism>